<dbReference type="EMBL" id="PDUG01000002">
    <property type="protein sequence ID" value="PIC49058.1"/>
    <property type="molecule type" value="Genomic_DNA"/>
</dbReference>
<comment type="caution">
    <text evidence="1">The sequence shown here is derived from an EMBL/GenBank/DDBJ whole genome shotgun (WGS) entry which is preliminary data.</text>
</comment>
<sequence length="119" mass="13720">MFNRYEARKMHVQIRGILYSKKEKSQQVVVEKVLEGLKYGPYVKEMGISIANVIHGDNKQHRPLIYDRMTMDLLESGGGCDTQEIVNRLEELRWTLPTEVQYEEFCRTIPTAAKKTGSG</sequence>
<protein>
    <submittedName>
        <fullName evidence="1">Uncharacterized protein</fullName>
    </submittedName>
</protein>
<organism evidence="1 2">
    <name type="scientific">Caenorhabditis nigoni</name>
    <dbReference type="NCBI Taxonomy" id="1611254"/>
    <lineage>
        <taxon>Eukaryota</taxon>
        <taxon>Metazoa</taxon>
        <taxon>Ecdysozoa</taxon>
        <taxon>Nematoda</taxon>
        <taxon>Chromadorea</taxon>
        <taxon>Rhabditida</taxon>
        <taxon>Rhabditina</taxon>
        <taxon>Rhabditomorpha</taxon>
        <taxon>Rhabditoidea</taxon>
        <taxon>Rhabditidae</taxon>
        <taxon>Peloderinae</taxon>
        <taxon>Caenorhabditis</taxon>
    </lineage>
</organism>
<evidence type="ECO:0000313" key="1">
    <source>
        <dbReference type="EMBL" id="PIC49058.1"/>
    </source>
</evidence>
<dbReference type="Proteomes" id="UP000230233">
    <property type="component" value="Chromosome II"/>
</dbReference>
<keyword evidence="2" id="KW-1185">Reference proteome</keyword>
<gene>
    <name evidence="1" type="primary">Cnig_chr_II.g7794</name>
    <name evidence="1" type="ORF">B9Z55_007794</name>
</gene>
<dbReference type="AlphaFoldDB" id="A0A2G5VBB0"/>
<proteinExistence type="predicted"/>
<accession>A0A2G5VBB0</accession>
<evidence type="ECO:0000313" key="2">
    <source>
        <dbReference type="Proteomes" id="UP000230233"/>
    </source>
</evidence>
<name>A0A2G5VBB0_9PELO</name>
<reference evidence="2" key="1">
    <citation type="submission" date="2017-10" db="EMBL/GenBank/DDBJ databases">
        <title>Rapid genome shrinkage in a self-fertile nematode reveals novel sperm competition proteins.</title>
        <authorList>
            <person name="Yin D."/>
            <person name="Schwarz E.M."/>
            <person name="Thomas C.G."/>
            <person name="Felde R.L."/>
            <person name="Korf I.F."/>
            <person name="Cutter A.D."/>
            <person name="Schartner C.M."/>
            <person name="Ralston E.J."/>
            <person name="Meyer B.J."/>
            <person name="Haag E.S."/>
        </authorList>
    </citation>
    <scope>NUCLEOTIDE SEQUENCE [LARGE SCALE GENOMIC DNA]</scope>
    <source>
        <strain evidence="2">JU1422</strain>
    </source>
</reference>